<protein>
    <submittedName>
        <fullName evidence="1">Uncharacterized protein</fullName>
    </submittedName>
</protein>
<gene>
    <name evidence="1" type="ORF">J437_LFUL007717</name>
</gene>
<proteinExistence type="predicted"/>
<accession>A0A8K0K144</accession>
<comment type="caution">
    <text evidence="1">The sequence shown here is derived from an EMBL/GenBank/DDBJ whole genome shotgun (WGS) entry which is preliminary data.</text>
</comment>
<organism evidence="1 2">
    <name type="scientific">Ladona fulva</name>
    <name type="common">Scarce chaser dragonfly</name>
    <name type="synonym">Libellula fulva</name>
    <dbReference type="NCBI Taxonomy" id="123851"/>
    <lineage>
        <taxon>Eukaryota</taxon>
        <taxon>Metazoa</taxon>
        <taxon>Ecdysozoa</taxon>
        <taxon>Arthropoda</taxon>
        <taxon>Hexapoda</taxon>
        <taxon>Insecta</taxon>
        <taxon>Pterygota</taxon>
        <taxon>Palaeoptera</taxon>
        <taxon>Odonata</taxon>
        <taxon>Epiprocta</taxon>
        <taxon>Anisoptera</taxon>
        <taxon>Libelluloidea</taxon>
        <taxon>Libellulidae</taxon>
        <taxon>Ladona</taxon>
    </lineage>
</organism>
<dbReference type="OrthoDB" id="6339047at2759"/>
<evidence type="ECO:0000313" key="1">
    <source>
        <dbReference type="EMBL" id="KAG8226360.1"/>
    </source>
</evidence>
<reference evidence="1" key="1">
    <citation type="submission" date="2013-04" db="EMBL/GenBank/DDBJ databases">
        <authorList>
            <person name="Qu J."/>
            <person name="Murali S.C."/>
            <person name="Bandaranaike D."/>
            <person name="Bellair M."/>
            <person name="Blankenburg K."/>
            <person name="Chao H."/>
            <person name="Dinh H."/>
            <person name="Doddapaneni H."/>
            <person name="Downs B."/>
            <person name="Dugan-Rocha S."/>
            <person name="Elkadiri S."/>
            <person name="Gnanaolivu R.D."/>
            <person name="Hernandez B."/>
            <person name="Javaid M."/>
            <person name="Jayaseelan J.C."/>
            <person name="Lee S."/>
            <person name="Li M."/>
            <person name="Ming W."/>
            <person name="Munidasa M."/>
            <person name="Muniz J."/>
            <person name="Nguyen L."/>
            <person name="Ongeri F."/>
            <person name="Osuji N."/>
            <person name="Pu L.-L."/>
            <person name="Puazo M."/>
            <person name="Qu C."/>
            <person name="Quiroz J."/>
            <person name="Raj R."/>
            <person name="Weissenberger G."/>
            <person name="Xin Y."/>
            <person name="Zou X."/>
            <person name="Han Y."/>
            <person name="Richards S."/>
            <person name="Worley K."/>
            <person name="Muzny D."/>
            <person name="Gibbs R."/>
        </authorList>
    </citation>
    <scope>NUCLEOTIDE SEQUENCE</scope>
    <source>
        <strain evidence="1">Sampled in the wild</strain>
    </source>
</reference>
<keyword evidence="2" id="KW-1185">Reference proteome</keyword>
<evidence type="ECO:0000313" key="2">
    <source>
        <dbReference type="Proteomes" id="UP000792457"/>
    </source>
</evidence>
<dbReference type="Proteomes" id="UP000792457">
    <property type="component" value="Unassembled WGS sequence"/>
</dbReference>
<name>A0A8K0K144_LADFU</name>
<sequence length="212" mass="22643">MVLNAARLANAGVPVQMGNNTAPVLQKANGVNYQNAGFINSSEFINGTKIADSIDGSTQIPMVTQDDIHIMRSMSRSAASSQHFGTWGGRSRSRGVSSAPYLDQIPQSKQNMPFGGSLPEGGLPTDIISPYHLPLTPLNNLRLEFLGMNVKGGLTPGMSGSEFDASTFHGLFMTSSSGQGNHMATFPRVRSQTDGLSLGKLYLLYKMIFVSA</sequence>
<reference evidence="1" key="2">
    <citation type="submission" date="2017-10" db="EMBL/GenBank/DDBJ databases">
        <title>Ladona fulva Genome sequencing and assembly.</title>
        <authorList>
            <person name="Murali S."/>
            <person name="Richards S."/>
            <person name="Bandaranaike D."/>
            <person name="Bellair M."/>
            <person name="Blankenburg K."/>
            <person name="Chao H."/>
            <person name="Dinh H."/>
            <person name="Doddapaneni H."/>
            <person name="Dugan-Rocha S."/>
            <person name="Elkadiri S."/>
            <person name="Gnanaolivu R."/>
            <person name="Hernandez B."/>
            <person name="Skinner E."/>
            <person name="Javaid M."/>
            <person name="Lee S."/>
            <person name="Li M."/>
            <person name="Ming W."/>
            <person name="Munidasa M."/>
            <person name="Muniz J."/>
            <person name="Nguyen L."/>
            <person name="Hughes D."/>
            <person name="Osuji N."/>
            <person name="Pu L.-L."/>
            <person name="Puazo M."/>
            <person name="Qu C."/>
            <person name="Quiroz J."/>
            <person name="Raj R."/>
            <person name="Weissenberger G."/>
            <person name="Xin Y."/>
            <person name="Zou X."/>
            <person name="Han Y."/>
            <person name="Worley K."/>
            <person name="Muzny D."/>
            <person name="Gibbs R."/>
        </authorList>
    </citation>
    <scope>NUCLEOTIDE SEQUENCE</scope>
    <source>
        <strain evidence="1">Sampled in the wild</strain>
    </source>
</reference>
<dbReference type="AlphaFoldDB" id="A0A8K0K144"/>
<dbReference type="EMBL" id="KZ308277">
    <property type="protein sequence ID" value="KAG8226360.1"/>
    <property type="molecule type" value="Genomic_DNA"/>
</dbReference>